<dbReference type="InterPro" id="IPR015943">
    <property type="entry name" value="WD40/YVTN_repeat-like_dom_sf"/>
</dbReference>
<dbReference type="GO" id="GO:0031464">
    <property type="term" value="C:Cul4A-RING E3 ubiquitin ligase complex"/>
    <property type="evidence" value="ECO:0007669"/>
    <property type="project" value="TreeGrafter"/>
</dbReference>
<protein>
    <submittedName>
        <fullName evidence="5">WD_REPEATS_REGION domain-containing protein</fullName>
    </submittedName>
</protein>
<evidence type="ECO:0000313" key="3">
    <source>
        <dbReference type="EMBL" id="VDN01567.1"/>
    </source>
</evidence>
<dbReference type="Pfam" id="PF00400">
    <property type="entry name" value="WD40"/>
    <property type="match status" value="1"/>
</dbReference>
<dbReference type="GO" id="GO:0000209">
    <property type="term" value="P:protein polyubiquitination"/>
    <property type="evidence" value="ECO:0007669"/>
    <property type="project" value="TreeGrafter"/>
</dbReference>
<keyword evidence="4" id="KW-1185">Reference proteome</keyword>
<dbReference type="AlphaFoldDB" id="A0A0N5CVW3"/>
<evidence type="ECO:0000313" key="4">
    <source>
        <dbReference type="Proteomes" id="UP000276776"/>
    </source>
</evidence>
<proteinExistence type="predicted"/>
<dbReference type="WBParaSite" id="TCLT_0000446301-mRNA-1">
    <property type="protein sequence ID" value="TCLT_0000446301-mRNA-1"/>
    <property type="gene ID" value="TCLT_0000446301"/>
</dbReference>
<reference evidence="5" key="1">
    <citation type="submission" date="2017-02" db="UniProtKB">
        <authorList>
            <consortium name="WormBaseParasite"/>
        </authorList>
    </citation>
    <scope>IDENTIFICATION</scope>
</reference>
<dbReference type="GO" id="GO:0000109">
    <property type="term" value="C:nucleotide-excision repair complex"/>
    <property type="evidence" value="ECO:0007669"/>
    <property type="project" value="TreeGrafter"/>
</dbReference>
<keyword evidence="2" id="KW-0732">Signal</keyword>
<dbReference type="GO" id="GO:0006283">
    <property type="term" value="P:transcription-coupled nucleotide-excision repair"/>
    <property type="evidence" value="ECO:0007669"/>
    <property type="project" value="InterPro"/>
</dbReference>
<name>A0A0N5CVW3_THECL</name>
<dbReference type="PROSITE" id="PS50082">
    <property type="entry name" value="WD_REPEATS_2"/>
    <property type="match status" value="2"/>
</dbReference>
<dbReference type="SUPFAM" id="SSF50978">
    <property type="entry name" value="WD40 repeat-like"/>
    <property type="match status" value="1"/>
</dbReference>
<dbReference type="Gene3D" id="2.130.10.10">
    <property type="entry name" value="YVTN repeat-like/Quinoprotein amine dehydrogenase"/>
    <property type="match status" value="1"/>
</dbReference>
<feature type="repeat" description="WD" evidence="1">
    <location>
        <begin position="218"/>
        <end position="260"/>
    </location>
</feature>
<dbReference type="InterPro" id="IPR036322">
    <property type="entry name" value="WD40_repeat_dom_sf"/>
</dbReference>
<accession>A0A0N5CVW3</accession>
<organism evidence="5">
    <name type="scientific">Thelazia callipaeda</name>
    <name type="common">Oriental eyeworm</name>
    <name type="synonym">Parasitic nematode</name>
    <dbReference type="NCBI Taxonomy" id="103827"/>
    <lineage>
        <taxon>Eukaryota</taxon>
        <taxon>Metazoa</taxon>
        <taxon>Ecdysozoa</taxon>
        <taxon>Nematoda</taxon>
        <taxon>Chromadorea</taxon>
        <taxon>Rhabditida</taxon>
        <taxon>Spirurina</taxon>
        <taxon>Spiruromorpha</taxon>
        <taxon>Thelazioidea</taxon>
        <taxon>Thelaziidae</taxon>
        <taxon>Thelazia</taxon>
    </lineage>
</organism>
<dbReference type="OrthoDB" id="361494at2759"/>
<gene>
    <name evidence="3" type="ORF">TCLT_LOCUS4452</name>
</gene>
<feature type="signal peptide" evidence="2">
    <location>
        <begin position="1"/>
        <end position="17"/>
    </location>
</feature>
<reference evidence="3 4" key="2">
    <citation type="submission" date="2018-11" db="EMBL/GenBank/DDBJ databases">
        <authorList>
            <consortium name="Pathogen Informatics"/>
        </authorList>
    </citation>
    <scope>NUCLEOTIDE SEQUENCE [LARGE SCALE GENOMIC DNA]</scope>
</reference>
<feature type="repeat" description="WD" evidence="1">
    <location>
        <begin position="124"/>
        <end position="166"/>
    </location>
</feature>
<dbReference type="OMA" id="LRISWRH"/>
<sequence length="448" mass="50975">MHLIVFLKLSALESINGSGFSPSYFLWHNIWGSSSRSGFFNCNLQQHVIEKRVKNLRISWRHQIPFTPSFASGVHSIDLDPVDNRYLLCGASRGEMSIVDLEMPLLADSRKRVEHAVIPCRPSRGQHQSFITYCQWYPQDTSLFISSDKEGKVKLWDANKSEIVDEYEFDDGITEMHWCNAVSQNPRIAVTTLASNVALIDPRQILFTFETGDSSQNLRWQNEHISSLRWSVEDENMLATGAVSGKIAIWDVRSSKNYLISATPSIKNHCYGDSKLRTCIGGIRFSQDGLFLVCLSLNHTFTILRAQTMKAINQVSLPNECNTNVASSVRFDIFSDDRVLRACTPVSDEVLVMTLDSNVKENFRVLLVGHFQRVNACIYRRKHQQVNNILSQNSVGAQVISSGNDRMIHIWSPDMDEQLPDQEYDKISTLRSDRWSDDENRPGPSYML</sequence>
<dbReference type="STRING" id="103827.A0A0N5CVW3"/>
<dbReference type="GO" id="GO:0043161">
    <property type="term" value="P:proteasome-mediated ubiquitin-dependent protein catabolic process"/>
    <property type="evidence" value="ECO:0007669"/>
    <property type="project" value="TreeGrafter"/>
</dbReference>
<evidence type="ECO:0000256" key="1">
    <source>
        <dbReference type="PROSITE-ProRule" id="PRU00221"/>
    </source>
</evidence>
<keyword evidence="1" id="KW-0853">WD repeat</keyword>
<dbReference type="InterPro" id="IPR042238">
    <property type="entry name" value="Rad28/ERCC8/Ckn1/ATCSA-1"/>
</dbReference>
<evidence type="ECO:0000256" key="2">
    <source>
        <dbReference type="SAM" id="SignalP"/>
    </source>
</evidence>
<dbReference type="InterPro" id="IPR001680">
    <property type="entry name" value="WD40_rpt"/>
</dbReference>
<dbReference type="PANTHER" id="PTHR46202:SF1">
    <property type="entry name" value="DNA EXCISION REPAIR PROTEIN ERCC-8"/>
    <property type="match status" value="1"/>
</dbReference>
<dbReference type="EMBL" id="UYYF01004289">
    <property type="protein sequence ID" value="VDN01567.1"/>
    <property type="molecule type" value="Genomic_DNA"/>
</dbReference>
<dbReference type="Proteomes" id="UP000276776">
    <property type="component" value="Unassembled WGS sequence"/>
</dbReference>
<dbReference type="PANTHER" id="PTHR46202">
    <property type="entry name" value="DNA EXCISION REPAIR PROTEIN ERCC-8"/>
    <property type="match status" value="1"/>
</dbReference>
<feature type="chain" id="PRO_5043126401" evidence="2">
    <location>
        <begin position="18"/>
        <end position="448"/>
    </location>
</feature>
<evidence type="ECO:0000313" key="5">
    <source>
        <dbReference type="WBParaSite" id="TCLT_0000446301-mRNA-1"/>
    </source>
</evidence>
<dbReference type="SMART" id="SM00320">
    <property type="entry name" value="WD40"/>
    <property type="match status" value="5"/>
</dbReference>